<proteinExistence type="predicted"/>
<organism evidence="1 2">
    <name type="scientific">Mya arenaria</name>
    <name type="common">Soft-shell clam</name>
    <dbReference type="NCBI Taxonomy" id="6604"/>
    <lineage>
        <taxon>Eukaryota</taxon>
        <taxon>Metazoa</taxon>
        <taxon>Spiralia</taxon>
        <taxon>Lophotrochozoa</taxon>
        <taxon>Mollusca</taxon>
        <taxon>Bivalvia</taxon>
        <taxon>Autobranchia</taxon>
        <taxon>Heteroconchia</taxon>
        <taxon>Euheterodonta</taxon>
        <taxon>Imparidentia</taxon>
        <taxon>Neoheterodontei</taxon>
        <taxon>Myida</taxon>
        <taxon>Myoidea</taxon>
        <taxon>Myidae</taxon>
        <taxon>Mya</taxon>
    </lineage>
</organism>
<gene>
    <name evidence="1" type="ORF">MAR_029881</name>
</gene>
<evidence type="ECO:0000313" key="1">
    <source>
        <dbReference type="EMBL" id="WAQ97191.1"/>
    </source>
</evidence>
<keyword evidence="2" id="KW-1185">Reference proteome</keyword>
<evidence type="ECO:0000313" key="2">
    <source>
        <dbReference type="Proteomes" id="UP001164746"/>
    </source>
</evidence>
<dbReference type="Proteomes" id="UP001164746">
    <property type="component" value="Chromosome 2"/>
</dbReference>
<sequence length="86" mass="9733">MTATWVSKMRELHERQRELHEVLLSEAEGTEEEAMDAAGYHRIRRFSDLLRGGGGGLGAVSKWKAKMATARHHQTIASLRRSHSHL</sequence>
<dbReference type="EMBL" id="CP111013">
    <property type="protein sequence ID" value="WAQ97191.1"/>
    <property type="molecule type" value="Genomic_DNA"/>
</dbReference>
<protein>
    <submittedName>
        <fullName evidence="1">Uncharacterized protein</fullName>
    </submittedName>
</protein>
<accession>A0ABY7DKS3</accession>
<reference evidence="1" key="1">
    <citation type="submission" date="2022-11" db="EMBL/GenBank/DDBJ databases">
        <title>Centuries of genome instability and evolution in soft-shell clam transmissible cancer (bioRxiv).</title>
        <authorList>
            <person name="Hart S.F.M."/>
            <person name="Yonemitsu M.A."/>
            <person name="Giersch R.M."/>
            <person name="Beal B.F."/>
            <person name="Arriagada G."/>
            <person name="Davis B.W."/>
            <person name="Ostrander E.A."/>
            <person name="Goff S.P."/>
            <person name="Metzger M.J."/>
        </authorList>
    </citation>
    <scope>NUCLEOTIDE SEQUENCE</scope>
    <source>
        <strain evidence="1">MELC-2E11</strain>
        <tissue evidence="1">Siphon/mantle</tissue>
    </source>
</reference>
<name>A0ABY7DKS3_MYAAR</name>